<protein>
    <recommendedName>
        <fullName evidence="3">DUF418 domain-containing protein</fullName>
    </recommendedName>
</protein>
<evidence type="ECO:0000313" key="2">
    <source>
        <dbReference type="EMBL" id="KKL84295.1"/>
    </source>
</evidence>
<keyword evidence="1" id="KW-0472">Membrane</keyword>
<reference evidence="2" key="1">
    <citation type="journal article" date="2015" name="Nature">
        <title>Complex archaea that bridge the gap between prokaryotes and eukaryotes.</title>
        <authorList>
            <person name="Spang A."/>
            <person name="Saw J.H."/>
            <person name="Jorgensen S.L."/>
            <person name="Zaremba-Niedzwiedzka K."/>
            <person name="Martijn J."/>
            <person name="Lind A.E."/>
            <person name="van Eijk R."/>
            <person name="Schleper C."/>
            <person name="Guy L."/>
            <person name="Ettema T.J."/>
        </authorList>
    </citation>
    <scope>NUCLEOTIDE SEQUENCE</scope>
</reference>
<name>A0A0F9HRK9_9ZZZZ</name>
<sequence>MILRVGVSAMIISRLCLLAIAVLPLLDIPGNQRATYAAALLVATPMLWWGGLALVGREAWRAARRHGWRQTPRYLWKVLRYGERGLQPSPEASDAGP</sequence>
<accession>A0A0F9HRK9</accession>
<feature type="transmembrane region" description="Helical" evidence="1">
    <location>
        <begin position="34"/>
        <end position="55"/>
    </location>
</feature>
<comment type="caution">
    <text evidence="2">The sequence shown here is derived from an EMBL/GenBank/DDBJ whole genome shotgun (WGS) entry which is preliminary data.</text>
</comment>
<dbReference type="AlphaFoldDB" id="A0A0F9HRK9"/>
<evidence type="ECO:0008006" key="3">
    <source>
        <dbReference type="Google" id="ProtNLM"/>
    </source>
</evidence>
<organism evidence="2">
    <name type="scientific">marine sediment metagenome</name>
    <dbReference type="NCBI Taxonomy" id="412755"/>
    <lineage>
        <taxon>unclassified sequences</taxon>
        <taxon>metagenomes</taxon>
        <taxon>ecological metagenomes</taxon>
    </lineage>
</organism>
<proteinExistence type="predicted"/>
<keyword evidence="1" id="KW-0812">Transmembrane</keyword>
<keyword evidence="1" id="KW-1133">Transmembrane helix</keyword>
<gene>
    <name evidence="2" type="ORF">LCGC14_1966170</name>
</gene>
<evidence type="ECO:0000256" key="1">
    <source>
        <dbReference type="SAM" id="Phobius"/>
    </source>
</evidence>
<feature type="transmembrane region" description="Helical" evidence="1">
    <location>
        <begin position="7"/>
        <end position="28"/>
    </location>
</feature>
<dbReference type="EMBL" id="LAZR01021741">
    <property type="protein sequence ID" value="KKL84295.1"/>
    <property type="molecule type" value="Genomic_DNA"/>
</dbReference>